<comment type="caution">
    <text evidence="6">The sequence shown here is derived from an EMBL/GenBank/DDBJ whole genome shotgun (WGS) entry which is preliminary data.</text>
</comment>
<evidence type="ECO:0000259" key="5">
    <source>
        <dbReference type="PROSITE" id="PS50887"/>
    </source>
</evidence>
<dbReference type="RefSeq" id="WP_380863797.1">
    <property type="nucleotide sequence ID" value="NZ_JBHRXV010000014.1"/>
</dbReference>
<dbReference type="SUPFAM" id="SSF50952">
    <property type="entry name" value="Soluble quinoprotein glucose dehydrogenase"/>
    <property type="match status" value="1"/>
</dbReference>
<dbReference type="InterPro" id="IPR011123">
    <property type="entry name" value="Y_Y_Y"/>
</dbReference>
<dbReference type="Pfam" id="PF00990">
    <property type="entry name" value="GGDEF"/>
    <property type="match status" value="1"/>
</dbReference>
<feature type="chain" id="PRO_5046791454" description="diguanylate cyclase" evidence="4">
    <location>
        <begin position="26"/>
        <end position="1019"/>
    </location>
</feature>
<dbReference type="InterPro" id="IPR011041">
    <property type="entry name" value="Quinoprot_gluc/sorb_DH_b-prop"/>
</dbReference>
<dbReference type="GO" id="GO:0052621">
    <property type="term" value="F:diguanylate cyclase activity"/>
    <property type="evidence" value="ECO:0007669"/>
    <property type="project" value="UniProtKB-EC"/>
</dbReference>
<dbReference type="Pfam" id="PF07494">
    <property type="entry name" value="Reg_prop"/>
    <property type="match status" value="3"/>
</dbReference>
<dbReference type="Gene3D" id="2.60.40.10">
    <property type="entry name" value="Immunoglobulins"/>
    <property type="match status" value="1"/>
</dbReference>
<sequence>MRDWLRVLVMGVQAALLAFAAPALAATDPWRAFDIPQFEHVLVRDGLPHGTVTSIVQDRRGVVWMGTFGGLVRYDGYRMQVYRQAALDPKQLPDSYVRAIAPLPDGKLLIGTNAGGVVIFDPATMRFDRLPVGDHGSAHAKIFALAPAKGGAAYWIATEGGLDRIDLKTRRIAPVAGAPGADKSFDPRSFSVLEDNRGHLWLGTNAGLLLRRAGSARFEKVTAPGTAGAILADKIWALRQDSTGRLWVGSGQSGLLYLDAQLRPQLVPQLSGTEGLARRRTVRDFLETASGEIWAATDGGGVVTWNPATGEAGRITHDPAMQASLPGDITRALLQDRSGNIWIATEVGAARYNPGGRVVMSLLSSPLNPATLSDPNVHAVWIDPRRRIWLGLGMGRVDILDQKAGTIRRVRLTGEQAERDVQAFAIGPDGKVWAGSQGVARIDPDSFAVTGSLIPELDSKLVLSMAADGADMLIGTYDGLFRYSTGSRQLQQYVNDPADKRSLAGNQVRLITSMPGGETWFSTITGISIARPGQAGFTNLRNDPADARSLPQDYSGSIVRDAKGRWWFGTFGGLGRLDSLSAPYRFRRVVAGLASEKVNAVLTEGERVWASTSDGVALVDGNTLQVRNLGPREGLRIDSYIHRSAARAPDGALMFGGLGGLTVIDPAAAKPPTDKPVIAITNLVVDGVEQPFAGLPRPGDDLELAATRKGFRADFALLDYRAPAATRYSYRLDGFDDDWVRVPFGTPPAAAYTNLPAGRYTLRLRAEVGGLFPRAIETTAAIAVEPRWYETAWARIAALLLAMAAIAAIVLLRTRMLQHRAARLEALVGERTQALRDANDRLEALAGTDPLTGIANRRRFLETAAAEFERARHLGHPVSLIIVDLDHFKSVNDTYGHGVGDTVLRRAAEEAVRACRSSDLVARFGGEELVVLLPETDADGALRAADTLRRAIGVPTELDGRRIAITASAGVAEWRAPDESIPSLLDRADRALYAAKRAGRDRTLLASDALEARRAGDAA</sequence>
<evidence type="ECO:0000256" key="4">
    <source>
        <dbReference type="SAM" id="SignalP"/>
    </source>
</evidence>
<dbReference type="InterPro" id="IPR015943">
    <property type="entry name" value="WD40/YVTN_repeat-like_dom_sf"/>
</dbReference>
<keyword evidence="3" id="KW-1133">Transmembrane helix</keyword>
<feature type="transmembrane region" description="Helical" evidence="3">
    <location>
        <begin position="792"/>
        <end position="812"/>
    </location>
</feature>
<accession>A0ABV7XDT8</accession>
<organism evidence="6 7">
    <name type="scientific">Sphingoaurantiacus capsulatus</name>
    <dbReference type="NCBI Taxonomy" id="1771310"/>
    <lineage>
        <taxon>Bacteria</taxon>
        <taxon>Pseudomonadati</taxon>
        <taxon>Pseudomonadota</taxon>
        <taxon>Alphaproteobacteria</taxon>
        <taxon>Sphingomonadales</taxon>
        <taxon>Sphingosinicellaceae</taxon>
        <taxon>Sphingoaurantiacus</taxon>
    </lineage>
</organism>
<evidence type="ECO:0000313" key="6">
    <source>
        <dbReference type="EMBL" id="MFC3714355.1"/>
    </source>
</evidence>
<dbReference type="InterPro" id="IPR011044">
    <property type="entry name" value="Quino_amine_DH_bsu"/>
</dbReference>
<reference evidence="7" key="1">
    <citation type="journal article" date="2019" name="Int. J. Syst. Evol. Microbiol.">
        <title>The Global Catalogue of Microorganisms (GCM) 10K type strain sequencing project: providing services to taxonomists for standard genome sequencing and annotation.</title>
        <authorList>
            <consortium name="The Broad Institute Genomics Platform"/>
            <consortium name="The Broad Institute Genome Sequencing Center for Infectious Disease"/>
            <person name="Wu L."/>
            <person name="Ma J."/>
        </authorList>
    </citation>
    <scope>NUCLEOTIDE SEQUENCE [LARGE SCALE GENOMIC DNA]</scope>
    <source>
        <strain evidence="7">KCTC 42644</strain>
    </source>
</reference>
<comment type="catalytic activity">
    <reaction evidence="2">
        <text>2 GTP = 3',3'-c-di-GMP + 2 diphosphate</text>
        <dbReference type="Rhea" id="RHEA:24898"/>
        <dbReference type="ChEBI" id="CHEBI:33019"/>
        <dbReference type="ChEBI" id="CHEBI:37565"/>
        <dbReference type="ChEBI" id="CHEBI:58805"/>
        <dbReference type="EC" id="2.7.7.65"/>
    </reaction>
</comment>
<proteinExistence type="predicted"/>
<dbReference type="Gene3D" id="3.30.70.270">
    <property type="match status" value="1"/>
</dbReference>
<dbReference type="Proteomes" id="UP001595615">
    <property type="component" value="Unassembled WGS sequence"/>
</dbReference>
<feature type="signal peptide" evidence="4">
    <location>
        <begin position="1"/>
        <end position="25"/>
    </location>
</feature>
<evidence type="ECO:0000256" key="1">
    <source>
        <dbReference type="ARBA" id="ARBA00012528"/>
    </source>
</evidence>
<dbReference type="SUPFAM" id="SSF55073">
    <property type="entry name" value="Nucleotide cyclase"/>
    <property type="match status" value="1"/>
</dbReference>
<dbReference type="NCBIfam" id="TIGR00254">
    <property type="entry name" value="GGDEF"/>
    <property type="match status" value="1"/>
</dbReference>
<dbReference type="SUPFAM" id="SSF50969">
    <property type="entry name" value="YVTN repeat-like/Quinoprotein amine dehydrogenase"/>
    <property type="match status" value="1"/>
</dbReference>
<dbReference type="CDD" id="cd01949">
    <property type="entry name" value="GGDEF"/>
    <property type="match status" value="1"/>
</dbReference>
<dbReference type="InterPro" id="IPR043128">
    <property type="entry name" value="Rev_trsase/Diguanyl_cyclase"/>
</dbReference>
<keyword evidence="6" id="KW-0548">Nucleotidyltransferase</keyword>
<keyword evidence="4" id="KW-0732">Signal</keyword>
<dbReference type="PANTHER" id="PTHR45138:SF9">
    <property type="entry name" value="DIGUANYLATE CYCLASE DGCM-RELATED"/>
    <property type="match status" value="1"/>
</dbReference>
<keyword evidence="3" id="KW-0812">Transmembrane</keyword>
<dbReference type="InterPro" id="IPR011110">
    <property type="entry name" value="Reg_prop"/>
</dbReference>
<feature type="domain" description="GGDEF" evidence="5">
    <location>
        <begin position="876"/>
        <end position="1008"/>
    </location>
</feature>
<protein>
    <recommendedName>
        <fullName evidence="1">diguanylate cyclase</fullName>
        <ecNumber evidence="1">2.7.7.65</ecNumber>
    </recommendedName>
</protein>
<dbReference type="InterPro" id="IPR013783">
    <property type="entry name" value="Ig-like_fold"/>
</dbReference>
<keyword evidence="6" id="KW-0808">Transferase</keyword>
<name>A0ABV7XDT8_9SPHN</name>
<dbReference type="InterPro" id="IPR029787">
    <property type="entry name" value="Nucleotide_cyclase"/>
</dbReference>
<dbReference type="Gene3D" id="2.130.10.10">
    <property type="entry name" value="YVTN repeat-like/Quinoprotein amine dehydrogenase"/>
    <property type="match status" value="2"/>
</dbReference>
<dbReference type="PROSITE" id="PS50887">
    <property type="entry name" value="GGDEF"/>
    <property type="match status" value="1"/>
</dbReference>
<evidence type="ECO:0000313" key="7">
    <source>
        <dbReference type="Proteomes" id="UP001595615"/>
    </source>
</evidence>
<dbReference type="PANTHER" id="PTHR45138">
    <property type="entry name" value="REGULATORY COMPONENTS OF SENSORY TRANSDUCTION SYSTEM"/>
    <property type="match status" value="1"/>
</dbReference>
<evidence type="ECO:0000256" key="3">
    <source>
        <dbReference type="SAM" id="Phobius"/>
    </source>
</evidence>
<keyword evidence="3" id="KW-0472">Membrane</keyword>
<dbReference type="InterPro" id="IPR000160">
    <property type="entry name" value="GGDEF_dom"/>
</dbReference>
<dbReference type="EMBL" id="JBHRXV010000014">
    <property type="protein sequence ID" value="MFC3714355.1"/>
    <property type="molecule type" value="Genomic_DNA"/>
</dbReference>
<dbReference type="SMART" id="SM00267">
    <property type="entry name" value="GGDEF"/>
    <property type="match status" value="1"/>
</dbReference>
<keyword evidence="7" id="KW-1185">Reference proteome</keyword>
<dbReference type="InterPro" id="IPR050469">
    <property type="entry name" value="Diguanylate_Cyclase"/>
</dbReference>
<evidence type="ECO:0000256" key="2">
    <source>
        <dbReference type="ARBA" id="ARBA00034247"/>
    </source>
</evidence>
<gene>
    <name evidence="6" type="ORF">ACFOMD_17435</name>
</gene>
<dbReference type="EC" id="2.7.7.65" evidence="1"/>
<dbReference type="Pfam" id="PF07495">
    <property type="entry name" value="Y_Y_Y"/>
    <property type="match status" value="1"/>
</dbReference>